<dbReference type="InterPro" id="IPR003010">
    <property type="entry name" value="C-N_Hydrolase"/>
</dbReference>
<dbReference type="OrthoDB" id="10250282at2759"/>
<dbReference type="InterPro" id="IPR001110">
    <property type="entry name" value="UPF0012_CS"/>
</dbReference>
<evidence type="ECO:0000259" key="5">
    <source>
        <dbReference type="PROSITE" id="PS50263"/>
    </source>
</evidence>
<gene>
    <name evidence="6" type="ORF">PACTADRAFT_49748</name>
</gene>
<evidence type="ECO:0000256" key="4">
    <source>
        <dbReference type="ARBA" id="ARBA00022801"/>
    </source>
</evidence>
<evidence type="ECO:0000256" key="1">
    <source>
        <dbReference type="ARBA" id="ARBA00004496"/>
    </source>
</evidence>
<dbReference type="EMBL" id="KV454013">
    <property type="protein sequence ID" value="ODV96388.1"/>
    <property type="molecule type" value="Genomic_DNA"/>
</dbReference>
<keyword evidence="4" id="KW-0378">Hydrolase</keyword>
<dbReference type="PROSITE" id="PS01227">
    <property type="entry name" value="UPF0012"/>
    <property type="match status" value="1"/>
</dbReference>
<dbReference type="InterPro" id="IPR045254">
    <property type="entry name" value="Nit1/2_C-N_Hydrolase"/>
</dbReference>
<dbReference type="STRING" id="669874.A0A1E4TXJ8"/>
<evidence type="ECO:0000256" key="2">
    <source>
        <dbReference type="ARBA" id="ARBA00010613"/>
    </source>
</evidence>
<dbReference type="InterPro" id="IPR036526">
    <property type="entry name" value="C-N_Hydrolase_sf"/>
</dbReference>
<protein>
    <recommendedName>
        <fullName evidence="5">CN hydrolase domain-containing protein</fullName>
    </recommendedName>
</protein>
<dbReference type="PANTHER" id="PTHR23088">
    <property type="entry name" value="NITRILASE-RELATED"/>
    <property type="match status" value="1"/>
</dbReference>
<dbReference type="SUPFAM" id="SSF56317">
    <property type="entry name" value="Carbon-nitrogen hydrolase"/>
    <property type="match status" value="1"/>
</dbReference>
<dbReference type="CDD" id="cd07572">
    <property type="entry name" value="nit"/>
    <property type="match status" value="1"/>
</dbReference>
<dbReference type="GO" id="GO:0005737">
    <property type="term" value="C:cytoplasm"/>
    <property type="evidence" value="ECO:0007669"/>
    <property type="project" value="UniProtKB-SubCell"/>
</dbReference>
<dbReference type="Gene3D" id="3.60.110.10">
    <property type="entry name" value="Carbon-nitrogen hydrolase"/>
    <property type="match status" value="1"/>
</dbReference>
<dbReference type="GO" id="GO:0016811">
    <property type="term" value="F:hydrolase activity, acting on carbon-nitrogen (but not peptide) bonds, in linear amides"/>
    <property type="evidence" value="ECO:0007669"/>
    <property type="project" value="InterPro"/>
</dbReference>
<organism evidence="6 7">
    <name type="scientific">Pachysolen tannophilus NRRL Y-2460</name>
    <dbReference type="NCBI Taxonomy" id="669874"/>
    <lineage>
        <taxon>Eukaryota</taxon>
        <taxon>Fungi</taxon>
        <taxon>Dikarya</taxon>
        <taxon>Ascomycota</taxon>
        <taxon>Saccharomycotina</taxon>
        <taxon>Pichiomycetes</taxon>
        <taxon>Pachysolenaceae</taxon>
        <taxon>Pachysolen</taxon>
    </lineage>
</organism>
<sequence length="299" mass="33404">MVLIAAAQMCSSSSLKENGLSAVRLITRAVSLNAKILFLPEAADYIAKNAKHSIQIAKSVHESPFVLEIQQKLRQLHQEGRSIFVSVGVHEPSGEIDQRVKNTLLWINDHGDIEKRYQKIHLFNVEIENGPIMRESDSVQPGSEIIPPFDTPAGKLGLAICYDLRFPELALRLRKQGAQLLTFPSAFTMKTGAAHWELLGRARAIDTQSYVILPAQAGQHKTQSQEDIDNGEKPIRPRISYGHTMIIDPWGTVLSQVSDVTAGKEDLCLADIDLERLNTVRKDMPLLDHRRPDVFGYEI</sequence>
<dbReference type="PANTHER" id="PTHR23088:SF27">
    <property type="entry name" value="DEAMINATED GLUTATHIONE AMIDASE"/>
    <property type="match status" value="1"/>
</dbReference>
<dbReference type="PROSITE" id="PS50263">
    <property type="entry name" value="CN_HYDROLASE"/>
    <property type="match status" value="1"/>
</dbReference>
<dbReference type="AlphaFoldDB" id="A0A1E4TXJ8"/>
<evidence type="ECO:0000313" key="7">
    <source>
        <dbReference type="Proteomes" id="UP000094236"/>
    </source>
</evidence>
<evidence type="ECO:0000313" key="6">
    <source>
        <dbReference type="EMBL" id="ODV96388.1"/>
    </source>
</evidence>
<keyword evidence="3" id="KW-0963">Cytoplasm</keyword>
<dbReference type="Pfam" id="PF00795">
    <property type="entry name" value="CN_hydrolase"/>
    <property type="match status" value="1"/>
</dbReference>
<accession>A0A1E4TXJ8</accession>
<dbReference type="Proteomes" id="UP000094236">
    <property type="component" value="Unassembled WGS sequence"/>
</dbReference>
<feature type="domain" description="CN hydrolase" evidence="5">
    <location>
        <begin position="2"/>
        <end position="274"/>
    </location>
</feature>
<comment type="subcellular location">
    <subcellularLocation>
        <location evidence="1">Cytoplasm</location>
    </subcellularLocation>
</comment>
<proteinExistence type="inferred from homology"/>
<name>A0A1E4TXJ8_PACTA</name>
<evidence type="ECO:0000256" key="3">
    <source>
        <dbReference type="ARBA" id="ARBA00022490"/>
    </source>
</evidence>
<keyword evidence="7" id="KW-1185">Reference proteome</keyword>
<comment type="similarity">
    <text evidence="2">Belongs to the carbon-nitrogen hydrolase superfamily. NIT1/NIT2 family.</text>
</comment>
<dbReference type="FunFam" id="3.60.110.10:FF:000024">
    <property type="entry name" value="Deaminated glutathione amidase"/>
    <property type="match status" value="1"/>
</dbReference>
<reference evidence="7" key="1">
    <citation type="submission" date="2016-05" db="EMBL/GenBank/DDBJ databases">
        <title>Comparative genomics of biotechnologically important yeasts.</title>
        <authorList>
            <consortium name="DOE Joint Genome Institute"/>
            <person name="Riley R."/>
            <person name="Haridas S."/>
            <person name="Wolfe K.H."/>
            <person name="Lopes M.R."/>
            <person name="Hittinger C.T."/>
            <person name="Goker M."/>
            <person name="Salamov A."/>
            <person name="Wisecaver J."/>
            <person name="Long T.M."/>
            <person name="Aerts A.L."/>
            <person name="Barry K."/>
            <person name="Choi C."/>
            <person name="Clum A."/>
            <person name="Coughlan A.Y."/>
            <person name="Deshpande S."/>
            <person name="Douglass A.P."/>
            <person name="Hanson S.J."/>
            <person name="Klenk H.-P."/>
            <person name="Labutti K."/>
            <person name="Lapidus A."/>
            <person name="Lindquist E."/>
            <person name="Lipzen A."/>
            <person name="Meier-Kolthoff J.P."/>
            <person name="Ohm R.A."/>
            <person name="Otillar R.P."/>
            <person name="Pangilinan J."/>
            <person name="Peng Y."/>
            <person name="Rokas A."/>
            <person name="Rosa C.A."/>
            <person name="Scheuner C."/>
            <person name="Sibirny A.A."/>
            <person name="Slot J.C."/>
            <person name="Stielow J.B."/>
            <person name="Sun H."/>
            <person name="Kurtzman C.P."/>
            <person name="Blackwell M."/>
            <person name="Grigoriev I.V."/>
            <person name="Jeffries T.W."/>
        </authorList>
    </citation>
    <scope>NUCLEOTIDE SEQUENCE [LARGE SCALE GENOMIC DNA]</scope>
    <source>
        <strain evidence="7">NRRL Y-2460</strain>
    </source>
</reference>